<dbReference type="InterPro" id="IPR013011">
    <property type="entry name" value="PTS_EIIB_2"/>
</dbReference>
<feature type="domain" description="PRD" evidence="9">
    <location>
        <begin position="201"/>
        <end position="306"/>
    </location>
</feature>
<dbReference type="RefSeq" id="WP_248251107.1">
    <property type="nucleotide sequence ID" value="NZ_JAIWJX010000002.1"/>
</dbReference>
<protein>
    <submittedName>
        <fullName evidence="10">BglG family transcription antiterminator</fullName>
    </submittedName>
</protein>
<dbReference type="Gene3D" id="3.40.50.2300">
    <property type="match status" value="1"/>
</dbReference>
<evidence type="ECO:0000313" key="10">
    <source>
        <dbReference type="EMBL" id="MCK6255244.1"/>
    </source>
</evidence>
<dbReference type="PROSITE" id="PS51372">
    <property type="entry name" value="PRD_2"/>
    <property type="match status" value="2"/>
</dbReference>
<dbReference type="InterPro" id="IPR011608">
    <property type="entry name" value="PRD"/>
</dbReference>
<evidence type="ECO:0000256" key="6">
    <source>
        <dbReference type="SAM" id="Coils"/>
    </source>
</evidence>
<dbReference type="PROSITE" id="PS51099">
    <property type="entry name" value="PTS_EIIB_TYPE_2"/>
    <property type="match status" value="1"/>
</dbReference>
<reference evidence="10" key="1">
    <citation type="submission" date="2021-09" db="EMBL/GenBank/DDBJ databases">
        <title>Genome analysis of Fictibacillus sp. KIGAM418 isolated from marine sediment.</title>
        <authorList>
            <person name="Seo M.-J."/>
            <person name="Cho E.-S."/>
            <person name="Hwang C.Y."/>
        </authorList>
    </citation>
    <scope>NUCLEOTIDE SEQUENCE</scope>
    <source>
        <strain evidence="10">KIGAM418</strain>
    </source>
</reference>
<dbReference type="Pfam" id="PF05043">
    <property type="entry name" value="Mga"/>
    <property type="match status" value="1"/>
</dbReference>
<accession>A0A9X1X782</accession>
<dbReference type="GO" id="GO:0006355">
    <property type="term" value="P:regulation of DNA-templated transcription"/>
    <property type="evidence" value="ECO:0007669"/>
    <property type="project" value="InterPro"/>
</dbReference>
<dbReference type="Proteomes" id="UP001139011">
    <property type="component" value="Unassembled WGS sequence"/>
</dbReference>
<dbReference type="PANTHER" id="PTHR30185:SF18">
    <property type="entry name" value="TRANSCRIPTIONAL REGULATOR MTLR"/>
    <property type="match status" value="1"/>
</dbReference>
<keyword evidence="5" id="KW-0804">Transcription</keyword>
<dbReference type="AlphaFoldDB" id="A0A9X1X782"/>
<keyword evidence="1" id="KW-0808">Transferase</keyword>
<evidence type="ECO:0000313" key="11">
    <source>
        <dbReference type="Proteomes" id="UP001139011"/>
    </source>
</evidence>
<dbReference type="InterPro" id="IPR036388">
    <property type="entry name" value="WH-like_DNA-bd_sf"/>
</dbReference>
<dbReference type="SUPFAM" id="SSF63520">
    <property type="entry name" value="PTS-regulatory domain, PRD"/>
    <property type="match status" value="2"/>
</dbReference>
<dbReference type="InterPro" id="IPR002178">
    <property type="entry name" value="PTS_EIIA_type-2_dom"/>
</dbReference>
<evidence type="ECO:0000256" key="5">
    <source>
        <dbReference type="ARBA" id="ARBA00023163"/>
    </source>
</evidence>
<dbReference type="CDD" id="cd05568">
    <property type="entry name" value="PTS_IIB_bgl_like"/>
    <property type="match status" value="1"/>
</dbReference>
<dbReference type="PROSITE" id="PS51094">
    <property type="entry name" value="PTS_EIIA_TYPE_2"/>
    <property type="match status" value="1"/>
</dbReference>
<dbReference type="InterPro" id="IPR007737">
    <property type="entry name" value="Mga_HTH"/>
</dbReference>
<keyword evidence="2" id="KW-0677">Repeat</keyword>
<dbReference type="SUPFAM" id="SSF55804">
    <property type="entry name" value="Phoshotransferase/anion transport protein"/>
    <property type="match status" value="1"/>
</dbReference>
<evidence type="ECO:0000256" key="4">
    <source>
        <dbReference type="ARBA" id="ARBA00023159"/>
    </source>
</evidence>
<keyword evidence="4" id="KW-0010">Activator</keyword>
<keyword evidence="11" id="KW-1185">Reference proteome</keyword>
<feature type="domain" description="PTS EIIB type-2" evidence="8">
    <location>
        <begin position="419"/>
        <end position="508"/>
    </location>
</feature>
<dbReference type="Pfam" id="PF08279">
    <property type="entry name" value="HTH_11"/>
    <property type="match status" value="1"/>
</dbReference>
<comment type="caution">
    <text evidence="10">The sequence shown here is derived from an EMBL/GenBank/DDBJ whole genome shotgun (WGS) entry which is preliminary data.</text>
</comment>
<evidence type="ECO:0000256" key="3">
    <source>
        <dbReference type="ARBA" id="ARBA00023015"/>
    </source>
</evidence>
<feature type="coiled-coil region" evidence="6">
    <location>
        <begin position="34"/>
        <end position="61"/>
    </location>
</feature>
<dbReference type="InterPro" id="IPR016152">
    <property type="entry name" value="PTrfase/Anion_transptr"/>
</dbReference>
<dbReference type="GO" id="GO:0008982">
    <property type="term" value="F:protein-N(PI)-phosphohistidine-sugar phosphotransferase activity"/>
    <property type="evidence" value="ECO:0007669"/>
    <property type="project" value="InterPro"/>
</dbReference>
<dbReference type="GO" id="GO:0009401">
    <property type="term" value="P:phosphoenolpyruvate-dependent sugar phosphotransferase system"/>
    <property type="evidence" value="ECO:0007669"/>
    <property type="project" value="InterPro"/>
</dbReference>
<keyword evidence="6" id="KW-0175">Coiled coil</keyword>
<organism evidence="10 11">
    <name type="scientific">Fictibacillus marinisediminis</name>
    <dbReference type="NCBI Taxonomy" id="2878389"/>
    <lineage>
        <taxon>Bacteria</taxon>
        <taxon>Bacillati</taxon>
        <taxon>Bacillota</taxon>
        <taxon>Bacilli</taxon>
        <taxon>Bacillales</taxon>
        <taxon>Fictibacillaceae</taxon>
        <taxon>Fictibacillus</taxon>
    </lineage>
</organism>
<feature type="domain" description="PTS EIIA type-2" evidence="7">
    <location>
        <begin position="544"/>
        <end position="691"/>
    </location>
</feature>
<evidence type="ECO:0000259" key="8">
    <source>
        <dbReference type="PROSITE" id="PS51099"/>
    </source>
</evidence>
<keyword evidence="3" id="KW-0805">Transcription regulation</keyword>
<evidence type="ECO:0000259" key="7">
    <source>
        <dbReference type="PROSITE" id="PS51094"/>
    </source>
</evidence>
<dbReference type="EMBL" id="JAIWJX010000002">
    <property type="protein sequence ID" value="MCK6255244.1"/>
    <property type="molecule type" value="Genomic_DNA"/>
</dbReference>
<dbReference type="Gene3D" id="1.10.10.10">
    <property type="entry name" value="Winged helix-like DNA-binding domain superfamily/Winged helix DNA-binding domain"/>
    <property type="match status" value="2"/>
</dbReference>
<gene>
    <name evidence="10" type="ORF">LCY76_01110</name>
</gene>
<dbReference type="SUPFAM" id="SSF52794">
    <property type="entry name" value="PTS system IIB component-like"/>
    <property type="match status" value="1"/>
</dbReference>
<dbReference type="InterPro" id="IPR013196">
    <property type="entry name" value="HTH_11"/>
</dbReference>
<dbReference type="InterPro" id="IPR036390">
    <property type="entry name" value="WH_DNA-bd_sf"/>
</dbReference>
<sequence length="706" mass="79533">MYISARERLIFEILLSKKEEMTVKDLADEIDVSTRTIHRDLKELENTLKEYELELIKKSGVGIQIIGDEQRMEELKLALFHLSYNEYTPEERQTMIFCSLLEAKEPVKLVSLAHDLNVTIATISNDLSKLESRLLEFDLTLVRKRGYGVEITGDEKAKRRAMSQIIAQNLNETEFLSLVKENIQKKSLHTADSISERLLGLVEKNRLLTVEKAIEEVNEELPYPIADSAYIGLVVHLTLAIERILQGENINMDEAFLETLKTAPEYKAAEKIIEKLKKVIHADIPEAEVGYITMHLQGAKLRQDKGYLLEGSSFQTALKAKSLMMFVGEKTGIDLLGNASLFQGLVTHLKPALYRIKQNMGITNPLMPKIKKDYEDLFHIVQDGAAAIFPDLQVPDEEVAYLVMHFGSALMNRRHAERLKALVICSTGIGTSKMLATRLKREIPEIKELKNVSLFELNKMDTEEYDLVISTIHLPDYHSPYIVLSPIPNEEELQKVKQYIAETPGGHSEEKRSALLETSTEEKDPKQFLEGLESIKKYTDAIVDLLQGFKLTPVQGQKGVELILKEACEALAAAGALHSSEQVAAALFEREKLGGLGIPNTELVLYHARSDEVVKPSFTIYGLENAVKVPAMDQTVIEADSILLLLAPSEYSNQGLEVLSFISSIIIENEQSIALFESKDEQKLAAYLAEKFDQFYKEKLTELRRG</sequence>
<dbReference type="Gene3D" id="1.10.1790.10">
    <property type="entry name" value="PRD domain"/>
    <property type="match status" value="2"/>
</dbReference>
<dbReference type="PANTHER" id="PTHR30185">
    <property type="entry name" value="CRYPTIC BETA-GLUCOSIDE BGL OPERON ANTITERMINATOR"/>
    <property type="match status" value="1"/>
</dbReference>
<dbReference type="Gene3D" id="3.40.930.10">
    <property type="entry name" value="Mannitol-specific EII, Chain A"/>
    <property type="match status" value="1"/>
</dbReference>
<dbReference type="InterPro" id="IPR036634">
    <property type="entry name" value="PRD_sf"/>
</dbReference>
<feature type="domain" description="PRD" evidence="9">
    <location>
        <begin position="311"/>
        <end position="416"/>
    </location>
</feature>
<dbReference type="SUPFAM" id="SSF46785">
    <property type="entry name" value="Winged helix' DNA-binding domain"/>
    <property type="match status" value="2"/>
</dbReference>
<evidence type="ECO:0000256" key="2">
    <source>
        <dbReference type="ARBA" id="ARBA00022737"/>
    </source>
</evidence>
<name>A0A9X1X782_9BACL</name>
<dbReference type="InterPro" id="IPR050661">
    <property type="entry name" value="BglG_antiterminators"/>
</dbReference>
<evidence type="ECO:0000259" key="9">
    <source>
        <dbReference type="PROSITE" id="PS51372"/>
    </source>
</evidence>
<dbReference type="Pfam" id="PF00359">
    <property type="entry name" value="PTS_EIIA_2"/>
    <property type="match status" value="1"/>
</dbReference>
<proteinExistence type="predicted"/>
<evidence type="ECO:0000256" key="1">
    <source>
        <dbReference type="ARBA" id="ARBA00022679"/>
    </source>
</evidence>
<dbReference type="InterPro" id="IPR036095">
    <property type="entry name" value="PTS_EIIB-like_sf"/>
</dbReference>
<dbReference type="Pfam" id="PF00874">
    <property type="entry name" value="PRD"/>
    <property type="match status" value="2"/>
</dbReference>